<dbReference type="GO" id="GO:0016878">
    <property type="term" value="F:acid-thiol ligase activity"/>
    <property type="evidence" value="ECO:0007669"/>
    <property type="project" value="UniProtKB-ARBA"/>
</dbReference>
<proteinExistence type="predicted"/>
<dbReference type="PROSITE" id="PS00455">
    <property type="entry name" value="AMP_BINDING"/>
    <property type="match status" value="1"/>
</dbReference>
<dbReference type="KEGG" id="mmor:MMOR_45550"/>
<dbReference type="EMBL" id="AP022560">
    <property type="protein sequence ID" value="BBX03619.1"/>
    <property type="molecule type" value="Genomic_DNA"/>
</dbReference>
<dbReference type="SUPFAM" id="SSF56801">
    <property type="entry name" value="Acetyl-CoA synthetase-like"/>
    <property type="match status" value="1"/>
</dbReference>
<name>A0AAD1M8J7_9MYCO</name>
<dbReference type="Proteomes" id="UP000466681">
    <property type="component" value="Chromosome"/>
</dbReference>
<keyword evidence="4" id="KW-1185">Reference proteome</keyword>
<feature type="domain" description="AMP-binding enzyme C-terminal" evidence="2">
    <location>
        <begin position="410"/>
        <end position="487"/>
    </location>
</feature>
<dbReference type="Pfam" id="PF00501">
    <property type="entry name" value="AMP-binding"/>
    <property type="match status" value="1"/>
</dbReference>
<dbReference type="InterPro" id="IPR042099">
    <property type="entry name" value="ANL_N_sf"/>
</dbReference>
<dbReference type="InterPro" id="IPR050237">
    <property type="entry name" value="ATP-dep_AMP-bd_enzyme"/>
</dbReference>
<evidence type="ECO:0000313" key="3">
    <source>
        <dbReference type="EMBL" id="BBX03619.1"/>
    </source>
</evidence>
<protein>
    <submittedName>
        <fullName evidence="3">Long-chain-fatty-acid--CoA ligase FadD13</fullName>
    </submittedName>
</protein>
<dbReference type="Gene3D" id="3.30.300.30">
    <property type="match status" value="1"/>
</dbReference>
<sequence>MAATVGSALNWWAKNKGDHVAIRVGEDQLTYREIQHWSSRLARQLVDSGVKPGDRVGLLSPNMLQWPVAALAILKTGALLVPFNARLKPAEVRKVADDSGLSALVAAPGQLATAHEAKESGREFAVLGFDTVDAVRDGEPDDFCIDRDLDDPVAVIFTSGSTGLSKGVILTNQTLLNIVLENTLTEEGFRPGTVTLLVLPLAFTPGLVYGLLVTTILGGTLIIEPELNASRAVNLIEQRQVRALFGVPVIFETISRAPEFENADLSSLQTAIVGGAAVPPDLLRRWADKGVMLRQIYGMTEAGGVATATLKDEALQHPDSCGSGSIFTDVRVMRDDGALAEAGEQGELVVRGPGVTPGYWEDSESTAAAMRDGWLHSGDVGVADAEGRITFVDRIKDLIISGGINISPVELEAAIATLDGVEEVAVIAAPDPRWGETPAAIISVAAGHEGLDAAAVIAHCEKILSDYKVPRYVVLRSEPLPRLPSGKLAKLAIREEYRDIAERYSKAR</sequence>
<dbReference type="Gene3D" id="3.40.50.12780">
    <property type="entry name" value="N-terminal domain of ligase-like"/>
    <property type="match status" value="1"/>
</dbReference>
<dbReference type="PANTHER" id="PTHR43767:SF1">
    <property type="entry name" value="NONRIBOSOMAL PEPTIDE SYNTHASE PES1 (EUROFUNG)-RELATED"/>
    <property type="match status" value="1"/>
</dbReference>
<organism evidence="3 4">
    <name type="scientific">Mycolicibacterium moriokaense</name>
    <dbReference type="NCBI Taxonomy" id="39691"/>
    <lineage>
        <taxon>Bacteria</taxon>
        <taxon>Bacillati</taxon>
        <taxon>Actinomycetota</taxon>
        <taxon>Actinomycetes</taxon>
        <taxon>Mycobacteriales</taxon>
        <taxon>Mycobacteriaceae</taxon>
        <taxon>Mycolicibacterium</taxon>
    </lineage>
</organism>
<dbReference type="AlphaFoldDB" id="A0AAD1M8J7"/>
<accession>A0AAD1M8J7</accession>
<evidence type="ECO:0000259" key="1">
    <source>
        <dbReference type="Pfam" id="PF00501"/>
    </source>
</evidence>
<dbReference type="InterPro" id="IPR025110">
    <property type="entry name" value="AMP-bd_C"/>
</dbReference>
<feature type="domain" description="AMP-dependent synthetase/ligase" evidence="1">
    <location>
        <begin position="10"/>
        <end position="360"/>
    </location>
</feature>
<dbReference type="RefSeq" id="WP_083150300.1">
    <property type="nucleotide sequence ID" value="NZ_AP022560.1"/>
</dbReference>
<dbReference type="InterPro" id="IPR045851">
    <property type="entry name" value="AMP-bd_C_sf"/>
</dbReference>
<dbReference type="InterPro" id="IPR000873">
    <property type="entry name" value="AMP-dep_synth/lig_dom"/>
</dbReference>
<dbReference type="Pfam" id="PF13193">
    <property type="entry name" value="AMP-binding_C"/>
    <property type="match status" value="1"/>
</dbReference>
<keyword evidence="3" id="KW-0436">Ligase</keyword>
<dbReference type="PANTHER" id="PTHR43767">
    <property type="entry name" value="LONG-CHAIN-FATTY-ACID--COA LIGASE"/>
    <property type="match status" value="1"/>
</dbReference>
<dbReference type="InterPro" id="IPR020845">
    <property type="entry name" value="AMP-binding_CS"/>
</dbReference>
<evidence type="ECO:0000259" key="2">
    <source>
        <dbReference type="Pfam" id="PF13193"/>
    </source>
</evidence>
<evidence type="ECO:0000313" key="4">
    <source>
        <dbReference type="Proteomes" id="UP000466681"/>
    </source>
</evidence>
<gene>
    <name evidence="3" type="primary">fadD13</name>
    <name evidence="3" type="ORF">MMOR_45550</name>
</gene>
<reference evidence="3 4" key="1">
    <citation type="journal article" date="2019" name="Emerg. Microbes Infect.">
        <title>Comprehensive subspecies identification of 175 nontuberculous mycobacteria species based on 7547 genomic profiles.</title>
        <authorList>
            <person name="Matsumoto Y."/>
            <person name="Kinjo T."/>
            <person name="Motooka D."/>
            <person name="Nabeya D."/>
            <person name="Jung N."/>
            <person name="Uechi K."/>
            <person name="Horii T."/>
            <person name="Iida T."/>
            <person name="Fujita J."/>
            <person name="Nakamura S."/>
        </authorList>
    </citation>
    <scope>NUCLEOTIDE SEQUENCE [LARGE SCALE GENOMIC DNA]</scope>
    <source>
        <strain evidence="3 4">JCM 6375</strain>
    </source>
</reference>